<dbReference type="STRING" id="1184151.AW736_08245"/>
<dbReference type="Proteomes" id="UP000078486">
    <property type="component" value="Unassembled WGS sequence"/>
</dbReference>
<dbReference type="EMBL" id="LRRQ01000059">
    <property type="protein sequence ID" value="OAM90372.1"/>
    <property type="molecule type" value="Genomic_DNA"/>
</dbReference>
<keyword evidence="1" id="KW-0812">Transmembrane</keyword>
<accession>A0A178IKG8</accession>
<organism evidence="2 4">
    <name type="scientific">Termitidicoccus mucosus</name>
    <dbReference type="NCBI Taxonomy" id="1184151"/>
    <lineage>
        <taxon>Bacteria</taxon>
        <taxon>Pseudomonadati</taxon>
        <taxon>Verrucomicrobiota</taxon>
        <taxon>Opitutia</taxon>
        <taxon>Opitutales</taxon>
        <taxon>Opitutaceae</taxon>
        <taxon>Termitidicoccus</taxon>
    </lineage>
</organism>
<keyword evidence="1" id="KW-0472">Membrane</keyword>
<evidence type="ECO:0000313" key="4">
    <source>
        <dbReference type="Proteomes" id="UP000078486"/>
    </source>
</evidence>
<keyword evidence="1" id="KW-1133">Transmembrane helix</keyword>
<comment type="caution">
    <text evidence="2">The sequence shown here is derived from an EMBL/GenBank/DDBJ whole genome shotgun (WGS) entry which is preliminary data.</text>
</comment>
<keyword evidence="4" id="KW-1185">Reference proteome</keyword>
<proteinExistence type="predicted"/>
<protein>
    <submittedName>
        <fullName evidence="2">Uncharacterized protein</fullName>
    </submittedName>
</protein>
<dbReference type="RefSeq" id="WP_068769684.1">
    <property type="nucleotide sequence ID" value="NZ_CP109796.1"/>
</dbReference>
<gene>
    <name evidence="2" type="ORF">AW736_08245</name>
    <name evidence="3" type="ORF">AW736_26660</name>
</gene>
<feature type="transmembrane region" description="Helical" evidence="1">
    <location>
        <begin position="84"/>
        <end position="102"/>
    </location>
</feature>
<evidence type="ECO:0000256" key="1">
    <source>
        <dbReference type="SAM" id="Phobius"/>
    </source>
</evidence>
<evidence type="ECO:0000313" key="2">
    <source>
        <dbReference type="EMBL" id="OAM90372.1"/>
    </source>
</evidence>
<name>A0A178IKG8_9BACT</name>
<reference evidence="2 4" key="1">
    <citation type="submission" date="2016-01" db="EMBL/GenBank/DDBJ databases">
        <title>High potential of lignocellulose degradation of a new Verrucomicrobia species.</title>
        <authorList>
            <person name="Wang Y."/>
            <person name="Shi Y."/>
            <person name="Qiu Z."/>
            <person name="Liu S."/>
            <person name="Yang H."/>
        </authorList>
    </citation>
    <scope>NUCLEOTIDE SEQUENCE [LARGE SCALE GENOMIC DNA]</scope>
    <source>
        <strain evidence="2 4">TSB47</strain>
    </source>
</reference>
<sequence>MFTFNRLHPTTLYRIASVLGVALILMLSVLAVRSDWHELFCHHEAESHACSHREDASPAHQHGEAGDIDSAEGCVVTLFAQGHVLAALFFALSLFIAIVRIVSGFPTRVLALVSVDHRWPHGCGPPLA</sequence>
<evidence type="ECO:0000313" key="3">
    <source>
        <dbReference type="EMBL" id="OAM91844.1"/>
    </source>
</evidence>
<dbReference type="AlphaFoldDB" id="A0A178IKG8"/>
<feature type="transmembrane region" description="Helical" evidence="1">
    <location>
        <begin position="12"/>
        <end position="32"/>
    </location>
</feature>
<dbReference type="EMBL" id="LRRQ01000007">
    <property type="protein sequence ID" value="OAM91844.1"/>
    <property type="molecule type" value="Genomic_DNA"/>
</dbReference>